<dbReference type="EMBL" id="PIQH01000004">
    <property type="protein sequence ID" value="RUO80548.1"/>
    <property type="molecule type" value="Genomic_DNA"/>
</dbReference>
<dbReference type="Pfam" id="PF20975">
    <property type="entry name" value="DGCcoil"/>
    <property type="match status" value="1"/>
</dbReference>
<dbReference type="Pfam" id="PF00990">
    <property type="entry name" value="GGDEF"/>
    <property type="match status" value="1"/>
</dbReference>
<evidence type="ECO:0000256" key="2">
    <source>
        <dbReference type="ARBA" id="ARBA00012528"/>
    </source>
</evidence>
<evidence type="ECO:0000256" key="3">
    <source>
        <dbReference type="ARBA" id="ARBA00034247"/>
    </source>
</evidence>
<evidence type="ECO:0000313" key="6">
    <source>
        <dbReference type="EMBL" id="RUO80548.1"/>
    </source>
</evidence>
<evidence type="ECO:0000259" key="5">
    <source>
        <dbReference type="PROSITE" id="PS50887"/>
    </source>
</evidence>
<name>A0A432ZRT5_9GAMM</name>
<dbReference type="FunFam" id="3.30.70.270:FF:000001">
    <property type="entry name" value="Diguanylate cyclase domain protein"/>
    <property type="match status" value="1"/>
</dbReference>
<dbReference type="CDD" id="cd01949">
    <property type="entry name" value="GGDEF"/>
    <property type="match status" value="1"/>
</dbReference>
<accession>A0A432ZRT5</accession>
<comment type="catalytic activity">
    <reaction evidence="3">
        <text>2 GTP = 3',3'-c-di-GMP + 2 diphosphate</text>
        <dbReference type="Rhea" id="RHEA:24898"/>
        <dbReference type="ChEBI" id="CHEBI:33019"/>
        <dbReference type="ChEBI" id="CHEBI:37565"/>
        <dbReference type="ChEBI" id="CHEBI:58805"/>
        <dbReference type="EC" id="2.7.7.65"/>
    </reaction>
</comment>
<dbReference type="SUPFAM" id="SSF55073">
    <property type="entry name" value="Nucleotide cyclase"/>
    <property type="match status" value="1"/>
</dbReference>
<dbReference type="SMART" id="SM00267">
    <property type="entry name" value="GGDEF"/>
    <property type="match status" value="1"/>
</dbReference>
<proteinExistence type="predicted"/>
<dbReference type="InterPro" id="IPR000160">
    <property type="entry name" value="GGDEF_dom"/>
</dbReference>
<keyword evidence="7" id="KW-1185">Reference proteome</keyword>
<sequence>MTELTVTEQKLAQATKRLQESIQSRQRLERQYERDTQRLNTFIGSFFQTVLGVDSVLDQKLLKLRGQLQKNPSVDSIEAALEDINDYAQSQQLQIQRLLKDGYDILEHLANSRNEKLLPTPILTSIKQTLALPALSVTSITPLLVNVIHGLQQTYQQFATKNAVNDGDNNPTAAIESISLERLKQWRKELINLLSMLDFGSRDEVSLQTIRQKLTQQLSRDQLLEQCIKLIRIVLASIREERKSAQHFLSELTDTLTSLQQTVATSKESQQLGNQQQNSLTDKLTSNVQALSNTIEHASDLVVLKQQVQQQLRKLAETVQQKKQLEEAQQRKLSNQFSELESRAKDFQQQAKEYKKRLSEQRFKSLQDSLTRLPNRAAFEERFALEYKRWQKTKAPLVVAIADVDHFKRINDNYGHTAGDKTLQVIANVLKKSLGQAAFISRYGGEEFVMLLADSDSDSALKLLERARTTVREIPFRFKNEDISITISFGMADFQSSLDTMSSVFEKADNALYKAKSEGRDIVIRA</sequence>
<dbReference type="OrthoDB" id="9812260at2"/>
<dbReference type="InterPro" id="IPR050469">
    <property type="entry name" value="Diguanylate_Cyclase"/>
</dbReference>
<dbReference type="PANTHER" id="PTHR45138">
    <property type="entry name" value="REGULATORY COMPONENTS OF SENSORY TRANSDUCTION SYSTEM"/>
    <property type="match status" value="1"/>
</dbReference>
<dbReference type="PANTHER" id="PTHR45138:SF9">
    <property type="entry name" value="DIGUANYLATE CYCLASE DGCM-RELATED"/>
    <property type="match status" value="1"/>
</dbReference>
<feature type="domain" description="GGDEF" evidence="5">
    <location>
        <begin position="395"/>
        <end position="526"/>
    </location>
</feature>
<reference evidence="6 7" key="1">
    <citation type="journal article" date="2011" name="Front. Microbiol.">
        <title>Genomic signatures of strain selection and enhancement in Bacillus atrophaeus var. globigii, a historical biowarfare simulant.</title>
        <authorList>
            <person name="Gibbons H.S."/>
            <person name="Broomall S.M."/>
            <person name="McNew L.A."/>
            <person name="Daligault H."/>
            <person name="Chapman C."/>
            <person name="Bruce D."/>
            <person name="Karavis M."/>
            <person name="Krepps M."/>
            <person name="McGregor P.A."/>
            <person name="Hong C."/>
            <person name="Park K.H."/>
            <person name="Akmal A."/>
            <person name="Feldman A."/>
            <person name="Lin J.S."/>
            <person name="Chang W.E."/>
            <person name="Higgs B.W."/>
            <person name="Demirev P."/>
            <person name="Lindquist J."/>
            <person name="Liem A."/>
            <person name="Fochler E."/>
            <person name="Read T.D."/>
            <person name="Tapia R."/>
            <person name="Johnson S."/>
            <person name="Bishop-Lilly K.A."/>
            <person name="Detter C."/>
            <person name="Han C."/>
            <person name="Sozhamannan S."/>
            <person name="Rosenzweig C.N."/>
            <person name="Skowronski E.W."/>
        </authorList>
    </citation>
    <scope>NUCLEOTIDE SEQUENCE [LARGE SCALE GENOMIC DNA]</scope>
    <source>
        <strain evidence="6 7">CC-PW-9</strain>
    </source>
</reference>
<comment type="caution">
    <text evidence="6">The sequence shown here is derived from an EMBL/GenBank/DDBJ whole genome shotgun (WGS) entry which is preliminary data.</text>
</comment>
<dbReference type="InterPro" id="IPR048516">
    <property type="entry name" value="DGCcoil"/>
</dbReference>
<dbReference type="InterPro" id="IPR043128">
    <property type="entry name" value="Rev_trsase/Diguanyl_cyclase"/>
</dbReference>
<feature type="coiled-coil region" evidence="4">
    <location>
        <begin position="301"/>
        <end position="364"/>
    </location>
</feature>
<dbReference type="RefSeq" id="WP_126841605.1">
    <property type="nucleotide sequence ID" value="NZ_PIQH01000004.1"/>
</dbReference>
<dbReference type="Gene3D" id="3.30.70.270">
    <property type="match status" value="1"/>
</dbReference>
<feature type="coiled-coil region" evidence="4">
    <location>
        <begin position="11"/>
        <end position="38"/>
    </location>
</feature>
<dbReference type="Proteomes" id="UP000287996">
    <property type="component" value="Unassembled WGS sequence"/>
</dbReference>
<dbReference type="InterPro" id="IPR029787">
    <property type="entry name" value="Nucleotide_cyclase"/>
</dbReference>
<organism evidence="6 7">
    <name type="scientific">Idiomarina tyrosinivorans</name>
    <dbReference type="NCBI Taxonomy" id="1445662"/>
    <lineage>
        <taxon>Bacteria</taxon>
        <taxon>Pseudomonadati</taxon>
        <taxon>Pseudomonadota</taxon>
        <taxon>Gammaproteobacteria</taxon>
        <taxon>Alteromonadales</taxon>
        <taxon>Idiomarinaceae</taxon>
        <taxon>Idiomarina</taxon>
    </lineage>
</organism>
<protein>
    <recommendedName>
        <fullName evidence="2">diguanylate cyclase</fullName>
        <ecNumber evidence="2">2.7.7.65</ecNumber>
    </recommendedName>
</protein>
<dbReference type="AlphaFoldDB" id="A0A432ZRT5"/>
<dbReference type="PROSITE" id="PS50887">
    <property type="entry name" value="GGDEF"/>
    <property type="match status" value="1"/>
</dbReference>
<gene>
    <name evidence="6" type="ORF">CWI84_05680</name>
</gene>
<dbReference type="NCBIfam" id="TIGR00254">
    <property type="entry name" value="GGDEF"/>
    <property type="match status" value="1"/>
</dbReference>
<evidence type="ECO:0000313" key="7">
    <source>
        <dbReference type="Proteomes" id="UP000287996"/>
    </source>
</evidence>
<dbReference type="GO" id="GO:0052621">
    <property type="term" value="F:diguanylate cyclase activity"/>
    <property type="evidence" value="ECO:0007669"/>
    <property type="project" value="UniProtKB-EC"/>
</dbReference>
<keyword evidence="4" id="KW-0175">Coiled coil</keyword>
<evidence type="ECO:0000256" key="4">
    <source>
        <dbReference type="SAM" id="Coils"/>
    </source>
</evidence>
<evidence type="ECO:0000256" key="1">
    <source>
        <dbReference type="ARBA" id="ARBA00001946"/>
    </source>
</evidence>
<dbReference type="EC" id="2.7.7.65" evidence="2"/>
<comment type="cofactor">
    <cofactor evidence="1">
        <name>Mg(2+)</name>
        <dbReference type="ChEBI" id="CHEBI:18420"/>
    </cofactor>
</comment>